<evidence type="ECO:0000256" key="8">
    <source>
        <dbReference type="SAM" id="SignalP"/>
    </source>
</evidence>
<name>A0A6P4YUE5_BRABE</name>
<dbReference type="GO" id="GO:0005524">
    <property type="term" value="F:ATP binding"/>
    <property type="evidence" value="ECO:0007669"/>
    <property type="project" value="UniProtKB-UniRule"/>
</dbReference>
<dbReference type="AlphaFoldDB" id="A0A6P4YUE5"/>
<dbReference type="OrthoDB" id="541276at2759"/>
<feature type="compositionally biased region" description="Basic and acidic residues" evidence="7">
    <location>
        <begin position="471"/>
        <end position="480"/>
    </location>
</feature>
<dbReference type="InterPro" id="IPR017441">
    <property type="entry name" value="Protein_kinase_ATP_BS"/>
</dbReference>
<keyword evidence="5 6" id="KW-0067">ATP-binding</keyword>
<reference evidence="11" key="1">
    <citation type="submission" date="2025-08" db="UniProtKB">
        <authorList>
            <consortium name="RefSeq"/>
        </authorList>
    </citation>
    <scope>IDENTIFICATION</scope>
    <source>
        <tissue evidence="11">Gonad</tissue>
    </source>
</reference>
<dbReference type="GeneID" id="109476516"/>
<evidence type="ECO:0000256" key="2">
    <source>
        <dbReference type="ARBA" id="ARBA00022679"/>
    </source>
</evidence>
<dbReference type="KEGG" id="bbel:109476516"/>
<evidence type="ECO:0000256" key="6">
    <source>
        <dbReference type="PROSITE-ProRule" id="PRU10141"/>
    </source>
</evidence>
<dbReference type="Pfam" id="PF00069">
    <property type="entry name" value="Pkinase"/>
    <property type="match status" value="1"/>
</dbReference>
<feature type="compositionally biased region" description="Acidic residues" evidence="7">
    <location>
        <begin position="365"/>
        <end position="393"/>
    </location>
</feature>
<evidence type="ECO:0000256" key="5">
    <source>
        <dbReference type="ARBA" id="ARBA00022840"/>
    </source>
</evidence>
<dbReference type="PROSITE" id="PS00107">
    <property type="entry name" value="PROTEIN_KINASE_ATP"/>
    <property type="match status" value="1"/>
</dbReference>
<feature type="chain" id="PRO_5028153824" evidence="8">
    <location>
        <begin position="18"/>
        <end position="568"/>
    </location>
</feature>
<gene>
    <name evidence="11" type="primary">LOC109476516</name>
</gene>
<keyword evidence="1" id="KW-0723">Serine/threonine-protein kinase</keyword>
<accession>A0A6P4YUE5</accession>
<sequence length="568" mass="63394">MLAIFSLSFLAAKGTMGDNDSWFNGSIIEEPSFSAPMSQKARVSSADRQVNHTRVEDESSIQEHYDFGPKLGQGSFGIVFEAVHKETGVRWAIKKVNKEKAGSSAVKLLEREVAILKKVNHPNLIHLEEVFETPRKMYLVLELCESGELKDYFDKKGSFSEEETKHIIKNLASAIAYLHKNDTVHRDLKLENILVRPDESSKEESEERAEQDLLNVKISDFGLSIVKGRSGSDSMMQDVCGTPIYMAPEVLNNHDYSQQCDVWSIGVIMYMLLAGHPPFFAKEEEKLYDLIKKGELDFSEPVWEDISEDAKSILSSMLRVDPAHRLTASQILDHPWVTGLDGNSTQPTNVLELMKQWGKELRDEEFSEEGEDNNNQTEEDLQENGLEEDENQGPEDKEKSKSLTSLTGHVQRRSSADTAEQLHEAEMHRIRKAAGAGRRASMPAPYLSQHNPTNRKVSAAPKFSSHKPMKTKVDSPEIVKSHRRKTGKNKHPRSVQITEGSTPVSPMKEKRNSVSLGTSISRQAKPSPLNSPHTTAKSYKPSTPGQLPKSSSPGGKPTNGKVKKKPST</sequence>
<evidence type="ECO:0000313" key="10">
    <source>
        <dbReference type="Proteomes" id="UP000515135"/>
    </source>
</evidence>
<dbReference type="Gene3D" id="1.10.510.10">
    <property type="entry name" value="Transferase(Phosphotransferase) domain 1"/>
    <property type="match status" value="1"/>
</dbReference>
<keyword evidence="2" id="KW-0808">Transferase</keyword>
<dbReference type="FunFam" id="1.10.510.10:FF:000571">
    <property type="entry name" value="Maternal embryonic leucine zipper kinase"/>
    <property type="match status" value="1"/>
</dbReference>
<evidence type="ECO:0000313" key="11">
    <source>
        <dbReference type="RefSeq" id="XP_019633050.1"/>
    </source>
</evidence>
<evidence type="ECO:0000256" key="7">
    <source>
        <dbReference type="SAM" id="MobiDB-lite"/>
    </source>
</evidence>
<dbReference type="FunFam" id="3.30.200.20:FF:000315">
    <property type="entry name" value="Calcium-dependent protein kinase 3"/>
    <property type="match status" value="1"/>
</dbReference>
<feature type="domain" description="Protein kinase" evidence="9">
    <location>
        <begin position="65"/>
        <end position="337"/>
    </location>
</feature>
<feature type="compositionally biased region" description="Polar residues" evidence="7">
    <location>
        <begin position="495"/>
        <end position="504"/>
    </location>
</feature>
<keyword evidence="8" id="KW-0732">Signal</keyword>
<keyword evidence="10" id="KW-1185">Reference proteome</keyword>
<dbReference type="PROSITE" id="PS50011">
    <property type="entry name" value="PROTEIN_KINASE_DOM"/>
    <property type="match status" value="1"/>
</dbReference>
<evidence type="ECO:0000256" key="3">
    <source>
        <dbReference type="ARBA" id="ARBA00022741"/>
    </source>
</evidence>
<evidence type="ECO:0000256" key="1">
    <source>
        <dbReference type="ARBA" id="ARBA00022527"/>
    </source>
</evidence>
<proteinExistence type="predicted"/>
<dbReference type="InterPro" id="IPR011009">
    <property type="entry name" value="Kinase-like_dom_sf"/>
</dbReference>
<dbReference type="SUPFAM" id="SSF56112">
    <property type="entry name" value="Protein kinase-like (PK-like)"/>
    <property type="match status" value="1"/>
</dbReference>
<keyword evidence="4" id="KW-0418">Kinase</keyword>
<dbReference type="PANTHER" id="PTHR24347">
    <property type="entry name" value="SERINE/THREONINE-PROTEIN KINASE"/>
    <property type="match status" value="1"/>
</dbReference>
<evidence type="ECO:0000256" key="4">
    <source>
        <dbReference type="ARBA" id="ARBA00022777"/>
    </source>
</evidence>
<feature type="compositionally biased region" description="Polar residues" evidence="7">
    <location>
        <begin position="513"/>
        <end position="553"/>
    </location>
</feature>
<feature type="compositionally biased region" description="Basic residues" evidence="7">
    <location>
        <begin position="481"/>
        <end position="493"/>
    </location>
</feature>
<dbReference type="InterPro" id="IPR000719">
    <property type="entry name" value="Prot_kinase_dom"/>
</dbReference>
<keyword evidence="3 6" id="KW-0547">Nucleotide-binding</keyword>
<dbReference type="GO" id="GO:0004674">
    <property type="term" value="F:protein serine/threonine kinase activity"/>
    <property type="evidence" value="ECO:0007669"/>
    <property type="project" value="UniProtKB-KW"/>
</dbReference>
<feature type="signal peptide" evidence="8">
    <location>
        <begin position="1"/>
        <end position="17"/>
    </location>
</feature>
<dbReference type="Proteomes" id="UP000515135">
    <property type="component" value="Unplaced"/>
</dbReference>
<organism evidence="10 11">
    <name type="scientific">Branchiostoma belcheri</name>
    <name type="common">Amphioxus</name>
    <dbReference type="NCBI Taxonomy" id="7741"/>
    <lineage>
        <taxon>Eukaryota</taxon>
        <taxon>Metazoa</taxon>
        <taxon>Chordata</taxon>
        <taxon>Cephalochordata</taxon>
        <taxon>Leptocardii</taxon>
        <taxon>Amphioxiformes</taxon>
        <taxon>Branchiostomatidae</taxon>
        <taxon>Branchiostoma</taxon>
    </lineage>
</organism>
<evidence type="ECO:0000259" key="9">
    <source>
        <dbReference type="PROSITE" id="PS50011"/>
    </source>
</evidence>
<dbReference type="RefSeq" id="XP_019633050.1">
    <property type="nucleotide sequence ID" value="XM_019777491.1"/>
</dbReference>
<feature type="binding site" evidence="6">
    <location>
        <position position="95"/>
    </location>
    <ligand>
        <name>ATP</name>
        <dbReference type="ChEBI" id="CHEBI:30616"/>
    </ligand>
</feature>
<feature type="region of interest" description="Disordered" evidence="7">
    <location>
        <begin position="433"/>
        <end position="568"/>
    </location>
</feature>
<protein>
    <submittedName>
        <fullName evidence="11">Serine/threonine-protein kinase 33-like isoform X1</fullName>
    </submittedName>
</protein>
<feature type="region of interest" description="Disordered" evidence="7">
    <location>
        <begin position="361"/>
        <end position="420"/>
    </location>
</feature>
<dbReference type="SMART" id="SM00220">
    <property type="entry name" value="S_TKc"/>
    <property type="match status" value="1"/>
</dbReference>